<organism evidence="9 10">
    <name type="scientific">Operophtera brumata</name>
    <name type="common">Winter moth</name>
    <name type="synonym">Phalaena brumata</name>
    <dbReference type="NCBI Taxonomy" id="104452"/>
    <lineage>
        <taxon>Eukaryota</taxon>
        <taxon>Metazoa</taxon>
        <taxon>Ecdysozoa</taxon>
        <taxon>Arthropoda</taxon>
        <taxon>Hexapoda</taxon>
        <taxon>Insecta</taxon>
        <taxon>Pterygota</taxon>
        <taxon>Neoptera</taxon>
        <taxon>Endopterygota</taxon>
        <taxon>Lepidoptera</taxon>
        <taxon>Glossata</taxon>
        <taxon>Ditrysia</taxon>
        <taxon>Geometroidea</taxon>
        <taxon>Geometridae</taxon>
        <taxon>Larentiinae</taxon>
        <taxon>Operophtera</taxon>
    </lineage>
</organism>
<evidence type="ECO:0000313" key="9">
    <source>
        <dbReference type="EMBL" id="KOB68190.1"/>
    </source>
</evidence>
<dbReference type="GO" id="GO:0042073">
    <property type="term" value="P:intraciliary transport"/>
    <property type="evidence" value="ECO:0007669"/>
    <property type="project" value="InterPro"/>
</dbReference>
<keyword evidence="7" id="KW-0966">Cell projection</keyword>
<name>A0A0L7KYH6_OPEBR</name>
<dbReference type="GO" id="GO:0005815">
    <property type="term" value="C:microtubule organizing center"/>
    <property type="evidence" value="ECO:0007669"/>
    <property type="project" value="TreeGrafter"/>
</dbReference>
<dbReference type="GO" id="GO:0031514">
    <property type="term" value="C:motile cilium"/>
    <property type="evidence" value="ECO:0007669"/>
    <property type="project" value="TreeGrafter"/>
</dbReference>
<gene>
    <name evidence="9" type="ORF">OBRU01_15424</name>
</gene>
<feature type="region of interest" description="Disordered" evidence="8">
    <location>
        <begin position="34"/>
        <end position="82"/>
    </location>
</feature>
<keyword evidence="6" id="KW-0206">Cytoskeleton</keyword>
<evidence type="ECO:0000256" key="6">
    <source>
        <dbReference type="ARBA" id="ARBA00023212"/>
    </source>
</evidence>
<dbReference type="Pfam" id="PF12317">
    <property type="entry name" value="IFT46_B_C"/>
    <property type="match status" value="2"/>
</dbReference>
<dbReference type="AlphaFoldDB" id="A0A0L7KYH6"/>
<evidence type="ECO:0000256" key="2">
    <source>
        <dbReference type="ARBA" id="ARBA00007700"/>
    </source>
</evidence>
<dbReference type="Proteomes" id="UP000037510">
    <property type="component" value="Unassembled WGS sequence"/>
</dbReference>
<dbReference type="GO" id="GO:0030992">
    <property type="term" value="C:intraciliary transport particle B"/>
    <property type="evidence" value="ECO:0007669"/>
    <property type="project" value="TreeGrafter"/>
</dbReference>
<keyword evidence="10" id="KW-1185">Reference proteome</keyword>
<dbReference type="EMBL" id="JTDY01004414">
    <property type="protein sequence ID" value="KOB68190.1"/>
    <property type="molecule type" value="Genomic_DNA"/>
</dbReference>
<keyword evidence="4" id="KW-0963">Cytoplasm</keyword>
<dbReference type="PANTHER" id="PTHR13376">
    <property type="entry name" value="INTRAFLAGELLAR TRANSPORT PROTEIN 46 HOMOLOG"/>
    <property type="match status" value="1"/>
</dbReference>
<evidence type="ECO:0000256" key="4">
    <source>
        <dbReference type="ARBA" id="ARBA00022490"/>
    </source>
</evidence>
<reference evidence="9 10" key="1">
    <citation type="journal article" date="2015" name="Genome Biol. Evol.">
        <title>The genome of winter moth (Operophtera brumata) provides a genomic perspective on sexual dimorphism and phenology.</title>
        <authorList>
            <person name="Derks M.F."/>
            <person name="Smit S."/>
            <person name="Salis L."/>
            <person name="Schijlen E."/>
            <person name="Bossers A."/>
            <person name="Mateman C."/>
            <person name="Pijl A.S."/>
            <person name="de Ridder D."/>
            <person name="Groenen M.A."/>
            <person name="Visser M.E."/>
            <person name="Megens H.J."/>
        </authorList>
    </citation>
    <scope>NUCLEOTIDE SEQUENCE [LARGE SCALE GENOMIC DNA]</scope>
    <source>
        <strain evidence="9">WM2013NL</strain>
        <tissue evidence="9">Head and thorax</tissue>
    </source>
</reference>
<proteinExistence type="inferred from homology"/>
<evidence type="ECO:0000256" key="7">
    <source>
        <dbReference type="ARBA" id="ARBA00023273"/>
    </source>
</evidence>
<keyword evidence="9" id="KW-0282">Flagellum</keyword>
<evidence type="ECO:0000256" key="3">
    <source>
        <dbReference type="ARBA" id="ARBA00017206"/>
    </source>
</evidence>
<sequence>MTTNDKHCQTSVKSDFYDGQDYSAMYDETIPVVNAREIDSPSSSRSSDEEVVRATMSKFNPPVRHTARHDFDSESESDSEPEKFLNIDSVEDEDLKVAPEMENIFQYIMKYTPQKIDIEFKLQPFVPEYVPGVGDADAFLKVSTPANDLHAHPLAERSMEATLNEVGVPPATLDCSLSDYAALLCGLFDIPKHGDTPADRSVEIIRIIVSWTNPSSSTHYTSAESQSSRLCTLVSLARIVVGCLLWYPCFQNAQKSL</sequence>
<comment type="subcellular location">
    <subcellularLocation>
        <location evidence="1">Cytoplasm</location>
        <location evidence="1">Cytoskeleton</location>
        <location evidence="1">Cilium basal body</location>
    </subcellularLocation>
</comment>
<evidence type="ECO:0000313" key="10">
    <source>
        <dbReference type="Proteomes" id="UP000037510"/>
    </source>
</evidence>
<comment type="caution">
    <text evidence="9">The sequence shown here is derived from an EMBL/GenBank/DDBJ whole genome shotgun (WGS) entry which is preliminary data.</text>
</comment>
<dbReference type="InterPro" id="IPR022088">
    <property type="entry name" value="Intraflagellar_transp_cmplxB"/>
</dbReference>
<evidence type="ECO:0000256" key="5">
    <source>
        <dbReference type="ARBA" id="ARBA00023069"/>
    </source>
</evidence>
<evidence type="ECO:0000256" key="8">
    <source>
        <dbReference type="SAM" id="MobiDB-lite"/>
    </source>
</evidence>
<dbReference type="GO" id="GO:0060271">
    <property type="term" value="P:cilium assembly"/>
    <property type="evidence" value="ECO:0007669"/>
    <property type="project" value="TreeGrafter"/>
</dbReference>
<keyword evidence="5" id="KW-0969">Cilium</keyword>
<protein>
    <recommendedName>
        <fullName evidence="3">Intraflagellar transport protein 46 homolog</fullName>
    </recommendedName>
</protein>
<evidence type="ECO:0000256" key="1">
    <source>
        <dbReference type="ARBA" id="ARBA00004120"/>
    </source>
</evidence>
<dbReference type="STRING" id="104452.A0A0L7KYH6"/>
<accession>A0A0L7KYH6</accession>
<comment type="similarity">
    <text evidence="2">Belongs to the IFT46 family.</text>
</comment>
<dbReference type="PANTHER" id="PTHR13376:SF0">
    <property type="entry name" value="INTRAFLAGELLAR TRANSPORT PROTEIN 46 HOMOLOG"/>
    <property type="match status" value="1"/>
</dbReference>